<keyword evidence="2" id="KW-1185">Reference proteome</keyword>
<dbReference type="STRING" id="395493.BegalDRAFT_3155"/>
<dbReference type="Gene3D" id="3.40.50.2000">
    <property type="entry name" value="Glycogen Phosphorylase B"/>
    <property type="match status" value="2"/>
</dbReference>
<dbReference type="EMBL" id="JH600070">
    <property type="protein sequence ID" value="EIJ43980.1"/>
    <property type="molecule type" value="Genomic_DNA"/>
</dbReference>
<dbReference type="Proteomes" id="UP000005744">
    <property type="component" value="Unassembled WGS sequence"/>
</dbReference>
<proteinExistence type="predicted"/>
<dbReference type="eggNOG" id="COG0438">
    <property type="taxonomic scope" value="Bacteria"/>
</dbReference>
<dbReference type="RefSeq" id="WP_002691642.1">
    <property type="nucleotide sequence ID" value="NZ_JH600070.1"/>
</dbReference>
<evidence type="ECO:0000313" key="1">
    <source>
        <dbReference type="EMBL" id="EIJ43980.1"/>
    </source>
</evidence>
<dbReference type="HOGENOM" id="CLU_032377_0_0_6"/>
<reference evidence="1 2" key="1">
    <citation type="submission" date="2011-11" db="EMBL/GenBank/DDBJ databases">
        <title>Improved High-Quality Draft sequence of Beggiatoa alba B18lD.</title>
        <authorList>
            <consortium name="US DOE Joint Genome Institute"/>
            <person name="Lucas S."/>
            <person name="Han J."/>
            <person name="Lapidus A."/>
            <person name="Cheng J.-F."/>
            <person name="Goodwin L."/>
            <person name="Pitluck S."/>
            <person name="Peters L."/>
            <person name="Mikhailova N."/>
            <person name="Held B."/>
            <person name="Detter J.C."/>
            <person name="Han C."/>
            <person name="Tapia R."/>
            <person name="Land M."/>
            <person name="Hauser L."/>
            <person name="Kyrpides N."/>
            <person name="Ivanova N."/>
            <person name="Pagani I."/>
            <person name="Samuel K."/>
            <person name="Teske A."/>
            <person name="Mueller J."/>
            <person name="Woyke T."/>
        </authorList>
    </citation>
    <scope>NUCLEOTIDE SEQUENCE [LARGE SCALE GENOMIC DNA]</scope>
    <source>
        <strain evidence="1 2">B18LD</strain>
    </source>
</reference>
<name>I3CK37_9GAMM</name>
<dbReference type="PANTHER" id="PTHR12526">
    <property type="entry name" value="GLYCOSYLTRANSFERASE"/>
    <property type="match status" value="1"/>
</dbReference>
<keyword evidence="1" id="KW-0808">Transferase</keyword>
<dbReference type="AlphaFoldDB" id="I3CK37"/>
<gene>
    <name evidence="1" type="ORF">BegalDRAFT_3155</name>
</gene>
<evidence type="ECO:0000313" key="2">
    <source>
        <dbReference type="Proteomes" id="UP000005744"/>
    </source>
</evidence>
<accession>I3CK37</accession>
<sequence>MRGSKILVITYHFAPQLHASVFRQLQFLRHFRDHGLNAVILTNAVSATAQNKTPHPPERYAEFPVFRVDATSSTKWKLPNRFKNFLSLRGFSREAQAFGDVDINWLQMAYHKAIELIAEYHCDTIYIVAPPFSILLLGYRLKRRTHCKLIIDLQKLLPTQENPVLATQRDLIEQRIWQSCDALVVTSWSTWTHYSQKMEKEKVFLVFNSYDTIFNFKTDSYLTNKVFTIFYMGTWDKQRSPDKLLNVLQRCPFPWRLLSIGSTNHILNEQALKYHVHEHVVCVPSLSKEELLPYLQQADLLFLTRELPPPPHLDPHIATKVFNYLATGKPIVAQIPLGDTYDFLQKYALQVDLIPPHDSEQLYESLSHYYQQWQAGHLSPQTNLEFLQQFDSKTTTRRLSAVFQMVKQQGQVE</sequence>
<protein>
    <submittedName>
        <fullName evidence="1">Glycosyl transferase group 1</fullName>
    </submittedName>
</protein>
<dbReference type="PANTHER" id="PTHR12526:SF630">
    <property type="entry name" value="GLYCOSYLTRANSFERASE"/>
    <property type="match status" value="1"/>
</dbReference>
<dbReference type="SUPFAM" id="SSF53756">
    <property type="entry name" value="UDP-Glycosyltransferase/glycogen phosphorylase"/>
    <property type="match status" value="1"/>
</dbReference>
<organism evidence="1 2">
    <name type="scientific">Beggiatoa alba B18LD</name>
    <dbReference type="NCBI Taxonomy" id="395493"/>
    <lineage>
        <taxon>Bacteria</taxon>
        <taxon>Pseudomonadati</taxon>
        <taxon>Pseudomonadota</taxon>
        <taxon>Gammaproteobacteria</taxon>
        <taxon>Thiotrichales</taxon>
        <taxon>Thiotrichaceae</taxon>
        <taxon>Beggiatoa</taxon>
    </lineage>
</organism>
<dbReference type="OrthoDB" id="9787293at2"/>
<dbReference type="GO" id="GO:0016740">
    <property type="term" value="F:transferase activity"/>
    <property type="evidence" value="ECO:0007669"/>
    <property type="project" value="UniProtKB-KW"/>
</dbReference>